<feature type="region of interest" description="Disordered" evidence="1">
    <location>
        <begin position="1"/>
        <end position="55"/>
    </location>
</feature>
<dbReference type="AlphaFoldDB" id="A0A2T2P7P7"/>
<evidence type="ECO:0000313" key="3">
    <source>
        <dbReference type="Proteomes" id="UP000240883"/>
    </source>
</evidence>
<dbReference type="Proteomes" id="UP000240883">
    <property type="component" value="Unassembled WGS sequence"/>
</dbReference>
<evidence type="ECO:0000313" key="2">
    <source>
        <dbReference type="EMBL" id="PSN73673.1"/>
    </source>
</evidence>
<dbReference type="EMBL" id="KZ678129">
    <property type="protein sequence ID" value="PSN73673.1"/>
    <property type="molecule type" value="Genomic_DNA"/>
</dbReference>
<feature type="compositionally biased region" description="Basic and acidic residues" evidence="1">
    <location>
        <begin position="19"/>
        <end position="46"/>
    </location>
</feature>
<gene>
    <name evidence="2" type="ORF">BS50DRAFT_569171</name>
</gene>
<name>A0A2T2P7P7_CORCC</name>
<organism evidence="2 3">
    <name type="scientific">Corynespora cassiicola Philippines</name>
    <dbReference type="NCBI Taxonomy" id="1448308"/>
    <lineage>
        <taxon>Eukaryota</taxon>
        <taxon>Fungi</taxon>
        <taxon>Dikarya</taxon>
        <taxon>Ascomycota</taxon>
        <taxon>Pezizomycotina</taxon>
        <taxon>Dothideomycetes</taxon>
        <taxon>Pleosporomycetidae</taxon>
        <taxon>Pleosporales</taxon>
        <taxon>Corynesporascaceae</taxon>
        <taxon>Corynespora</taxon>
    </lineage>
</organism>
<keyword evidence="3" id="KW-1185">Reference proteome</keyword>
<proteinExistence type="predicted"/>
<protein>
    <submittedName>
        <fullName evidence="2">Uncharacterized protein</fullName>
    </submittedName>
</protein>
<sequence length="55" mass="6736">MMEYGWSAKSTKSVTRARPQHDLQHHERHQEHQSYNRRAMEKKRFSMVDNPLRKV</sequence>
<reference evidence="2 3" key="1">
    <citation type="journal article" date="2018" name="Front. Microbiol.">
        <title>Genome-Wide Analysis of Corynespora cassiicola Leaf Fall Disease Putative Effectors.</title>
        <authorList>
            <person name="Lopez D."/>
            <person name="Ribeiro S."/>
            <person name="Label P."/>
            <person name="Fumanal B."/>
            <person name="Venisse J.S."/>
            <person name="Kohler A."/>
            <person name="de Oliveira R.R."/>
            <person name="Labutti K."/>
            <person name="Lipzen A."/>
            <person name="Lail K."/>
            <person name="Bauer D."/>
            <person name="Ohm R.A."/>
            <person name="Barry K.W."/>
            <person name="Spatafora J."/>
            <person name="Grigoriev I.V."/>
            <person name="Martin F.M."/>
            <person name="Pujade-Renaud V."/>
        </authorList>
    </citation>
    <scope>NUCLEOTIDE SEQUENCE [LARGE SCALE GENOMIC DNA]</scope>
    <source>
        <strain evidence="2 3">Philippines</strain>
    </source>
</reference>
<accession>A0A2T2P7P7</accession>
<evidence type="ECO:0000256" key="1">
    <source>
        <dbReference type="SAM" id="MobiDB-lite"/>
    </source>
</evidence>